<organism evidence="2">
    <name type="scientific">Aphanomyces invadans</name>
    <dbReference type="NCBI Taxonomy" id="157072"/>
    <lineage>
        <taxon>Eukaryota</taxon>
        <taxon>Sar</taxon>
        <taxon>Stramenopiles</taxon>
        <taxon>Oomycota</taxon>
        <taxon>Saprolegniomycetes</taxon>
        <taxon>Saprolegniales</taxon>
        <taxon>Verrucalvaceae</taxon>
        <taxon>Aphanomyces</taxon>
    </lineage>
</organism>
<gene>
    <name evidence="2" type="ORF">H310_08794</name>
</gene>
<name>A0A024TXE3_9STRA</name>
<dbReference type="EMBL" id="KI913969">
    <property type="protein sequence ID" value="ETV98695.1"/>
    <property type="molecule type" value="Genomic_DNA"/>
</dbReference>
<feature type="region of interest" description="Disordered" evidence="1">
    <location>
        <begin position="80"/>
        <end position="99"/>
    </location>
</feature>
<dbReference type="AlphaFoldDB" id="A0A024TXE3"/>
<proteinExistence type="predicted"/>
<dbReference type="EMBL" id="KI913969">
    <property type="protein sequence ID" value="ETV98693.1"/>
    <property type="molecule type" value="Genomic_DNA"/>
</dbReference>
<dbReference type="VEuPathDB" id="FungiDB:H310_08794"/>
<evidence type="ECO:0000313" key="2">
    <source>
        <dbReference type="EMBL" id="ETV98693.1"/>
    </source>
</evidence>
<dbReference type="RefSeq" id="XP_008872890.1">
    <property type="nucleotide sequence ID" value="XM_008874668.1"/>
</dbReference>
<dbReference type="RefSeq" id="XP_008872894.1">
    <property type="nucleotide sequence ID" value="XM_008874672.1"/>
</dbReference>
<dbReference type="EMBL" id="KI913969">
    <property type="protein sequence ID" value="ETV98698.1"/>
    <property type="molecule type" value="Genomic_DNA"/>
</dbReference>
<reference evidence="2" key="1">
    <citation type="submission" date="2013-12" db="EMBL/GenBank/DDBJ databases">
        <title>The Genome Sequence of Aphanomyces invadans NJM9701.</title>
        <authorList>
            <consortium name="The Broad Institute Genomics Platform"/>
            <person name="Russ C."/>
            <person name="Tyler B."/>
            <person name="van West P."/>
            <person name="Dieguez-Uribeondo J."/>
            <person name="Young S.K."/>
            <person name="Zeng Q."/>
            <person name="Gargeya S."/>
            <person name="Fitzgerald M."/>
            <person name="Abouelleil A."/>
            <person name="Alvarado L."/>
            <person name="Chapman S.B."/>
            <person name="Gainer-Dewar J."/>
            <person name="Goldberg J."/>
            <person name="Griggs A."/>
            <person name="Gujja S."/>
            <person name="Hansen M."/>
            <person name="Howarth C."/>
            <person name="Imamovic A."/>
            <person name="Ireland A."/>
            <person name="Larimer J."/>
            <person name="McCowan C."/>
            <person name="Murphy C."/>
            <person name="Pearson M."/>
            <person name="Poon T.W."/>
            <person name="Priest M."/>
            <person name="Roberts A."/>
            <person name="Saif S."/>
            <person name="Shea T."/>
            <person name="Sykes S."/>
            <person name="Wortman J."/>
            <person name="Nusbaum C."/>
            <person name="Birren B."/>
        </authorList>
    </citation>
    <scope>NUCLEOTIDE SEQUENCE [LARGE SCALE GENOMIC DNA]</scope>
    <source>
        <strain evidence="2">NJM9701</strain>
    </source>
</reference>
<dbReference type="GeneID" id="20085844"/>
<sequence length="128" mass="14302">MVVRSPPPTVTAIASVVELAGTAHAARRTRFRTMFSRTRLMYAHQTVRPRYNTPRRNSAMSAVWPMRRHAAPKNSVLAKKSTTNAKHTHTFDSTKHVGSPTTISYRTAVDDTCSGSASRFRRRCRSGT</sequence>
<dbReference type="RefSeq" id="XP_008872895.1">
    <property type="nucleotide sequence ID" value="XM_008874673.1"/>
</dbReference>
<dbReference type="EMBL" id="KI913969">
    <property type="protein sequence ID" value="ETV98694.1"/>
    <property type="molecule type" value="Genomic_DNA"/>
</dbReference>
<dbReference type="EMBL" id="KI913969">
    <property type="protein sequence ID" value="ETV98696.1"/>
    <property type="molecule type" value="Genomic_DNA"/>
</dbReference>
<dbReference type="EMBL" id="KI913969">
    <property type="protein sequence ID" value="ETV98697.1"/>
    <property type="molecule type" value="Genomic_DNA"/>
</dbReference>
<dbReference type="RefSeq" id="XP_008872893.1">
    <property type="nucleotide sequence ID" value="XM_008874671.1"/>
</dbReference>
<dbReference type="RefSeq" id="XP_008872891.1">
    <property type="nucleotide sequence ID" value="XM_008874669.1"/>
</dbReference>
<dbReference type="RefSeq" id="XP_008872892.1">
    <property type="nucleotide sequence ID" value="XM_008874670.1"/>
</dbReference>
<protein>
    <submittedName>
        <fullName evidence="2">Uncharacterized protein</fullName>
    </submittedName>
</protein>
<accession>A0A024TXE3</accession>
<evidence type="ECO:0000256" key="1">
    <source>
        <dbReference type="SAM" id="MobiDB-lite"/>
    </source>
</evidence>